<proteinExistence type="predicted"/>
<dbReference type="Gene3D" id="3.40.50.1820">
    <property type="entry name" value="alpha/beta hydrolase"/>
    <property type="match status" value="1"/>
</dbReference>
<dbReference type="GO" id="GO:0016787">
    <property type="term" value="F:hydrolase activity"/>
    <property type="evidence" value="ECO:0007669"/>
    <property type="project" value="UniProtKB-KW"/>
</dbReference>
<reference evidence="3" key="3">
    <citation type="submission" date="2025-09" db="UniProtKB">
        <authorList>
            <consortium name="Ensembl"/>
        </authorList>
    </citation>
    <scope>IDENTIFICATION</scope>
</reference>
<dbReference type="GeneTree" id="ENSGT00940000163565"/>
<keyword evidence="1" id="KW-0378">Hydrolase</keyword>
<feature type="domain" description="Alpha/beta hydrolase fold-3" evidence="2">
    <location>
        <begin position="112"/>
        <end position="205"/>
    </location>
</feature>
<dbReference type="InterPro" id="IPR050300">
    <property type="entry name" value="GDXG_lipolytic_enzyme"/>
</dbReference>
<dbReference type="InterPro" id="IPR013094">
    <property type="entry name" value="AB_hydrolase_3"/>
</dbReference>
<dbReference type="Ensembl" id="ENSCJPT00005002305.1">
    <property type="protein sequence ID" value="ENSCJPP00005001377.1"/>
    <property type="gene ID" value="ENSCJPG00005001412.1"/>
</dbReference>
<accession>A0A8C2SNF9</accession>
<evidence type="ECO:0000313" key="3">
    <source>
        <dbReference type="Ensembl" id="ENSCJPP00005001377.1"/>
    </source>
</evidence>
<dbReference type="InterPro" id="IPR029058">
    <property type="entry name" value="AB_hydrolase_fold"/>
</dbReference>
<reference evidence="3" key="1">
    <citation type="submission" date="2015-11" db="EMBL/GenBank/DDBJ databases">
        <authorList>
            <consortium name="International Coturnix japonica Genome Analysis Consortium"/>
            <person name="Warren W."/>
            <person name="Burt D.W."/>
            <person name="Antin P.B."/>
            <person name="Lanford R."/>
            <person name="Gros J."/>
            <person name="Wilson R.K."/>
        </authorList>
    </citation>
    <scope>NUCLEOTIDE SEQUENCE [LARGE SCALE GENOMIC DNA]</scope>
</reference>
<name>A0A8C2SNF9_COTJA</name>
<evidence type="ECO:0000259" key="2">
    <source>
        <dbReference type="Pfam" id="PF07859"/>
    </source>
</evidence>
<protein>
    <recommendedName>
        <fullName evidence="2">Alpha/beta hydrolase fold-3 domain-containing protein</fullName>
    </recommendedName>
</protein>
<sequence length="207" mass="23301">MAGAELKSGLETDKAKMLLILIELLFAVRFKTTLPDKNFVCILLEIVTKIRCPAILLEKLGIMSEVSFLRIVMDGIPPLSDKRLIIKDLIFEKVQVRLYQPKTSTTGQRRGVLYFHGGVGRFGSIRKSCIYCNLLFRYDHVETLLFLCRYRLAPEYPYPTQFQDCLTATIHFMKTAQDYGVDPARIIVCGDSSGGTLTAAVAQQLCP</sequence>
<evidence type="ECO:0000256" key="1">
    <source>
        <dbReference type="ARBA" id="ARBA00022801"/>
    </source>
</evidence>
<dbReference type="PANTHER" id="PTHR48081:SF32">
    <property type="entry name" value="ALPHA_BETA HYDROLASE FOLD-3 DOMAIN-CONTAINING PROTEIN"/>
    <property type="match status" value="1"/>
</dbReference>
<dbReference type="AlphaFoldDB" id="A0A8C2SNF9"/>
<dbReference type="PANTHER" id="PTHR48081">
    <property type="entry name" value="AB HYDROLASE SUPERFAMILY PROTEIN C4A8.06C"/>
    <property type="match status" value="1"/>
</dbReference>
<evidence type="ECO:0000313" key="4">
    <source>
        <dbReference type="Proteomes" id="UP000694412"/>
    </source>
</evidence>
<dbReference type="Proteomes" id="UP000694412">
    <property type="component" value="Chromosome 21"/>
</dbReference>
<dbReference type="SUPFAM" id="SSF53474">
    <property type="entry name" value="alpha/beta-Hydrolases"/>
    <property type="match status" value="1"/>
</dbReference>
<keyword evidence="4" id="KW-1185">Reference proteome</keyword>
<dbReference type="Pfam" id="PF07859">
    <property type="entry name" value="Abhydrolase_3"/>
    <property type="match status" value="1"/>
</dbReference>
<organism evidence="3 4">
    <name type="scientific">Coturnix japonica</name>
    <name type="common">Japanese quail</name>
    <name type="synonym">Coturnix coturnix japonica</name>
    <dbReference type="NCBI Taxonomy" id="93934"/>
    <lineage>
        <taxon>Eukaryota</taxon>
        <taxon>Metazoa</taxon>
        <taxon>Chordata</taxon>
        <taxon>Craniata</taxon>
        <taxon>Vertebrata</taxon>
        <taxon>Euteleostomi</taxon>
        <taxon>Archelosauria</taxon>
        <taxon>Archosauria</taxon>
        <taxon>Dinosauria</taxon>
        <taxon>Saurischia</taxon>
        <taxon>Theropoda</taxon>
        <taxon>Coelurosauria</taxon>
        <taxon>Aves</taxon>
        <taxon>Neognathae</taxon>
        <taxon>Galloanserae</taxon>
        <taxon>Galliformes</taxon>
        <taxon>Phasianidae</taxon>
        <taxon>Perdicinae</taxon>
        <taxon>Coturnix</taxon>
    </lineage>
</organism>
<reference evidence="3" key="2">
    <citation type="submission" date="2025-08" db="UniProtKB">
        <authorList>
            <consortium name="Ensembl"/>
        </authorList>
    </citation>
    <scope>IDENTIFICATION</scope>
</reference>